<keyword evidence="5" id="KW-0159">Chromosome partition</keyword>
<evidence type="ECO:0008006" key="13">
    <source>
        <dbReference type="Google" id="ProtNLM"/>
    </source>
</evidence>
<feature type="domain" description="Rad21/Rec8-like protein C-terminal eukaryotic" evidence="9">
    <location>
        <begin position="670"/>
        <end position="717"/>
    </location>
</feature>
<gene>
    <name evidence="11" type="ORF">M0R45_033802</name>
</gene>
<feature type="region of interest" description="Disordered" evidence="8">
    <location>
        <begin position="365"/>
        <end position="398"/>
    </location>
</feature>
<evidence type="ECO:0000256" key="3">
    <source>
        <dbReference type="ARBA" id="ARBA00022618"/>
    </source>
</evidence>
<evidence type="ECO:0000313" key="11">
    <source>
        <dbReference type="EMBL" id="KAK9925478.1"/>
    </source>
</evidence>
<reference evidence="11 12" key="1">
    <citation type="journal article" date="2023" name="G3 (Bethesda)">
        <title>A chromosome-length genome assembly and annotation of blackberry (Rubus argutus, cv. 'Hillquist').</title>
        <authorList>
            <person name="Bruna T."/>
            <person name="Aryal R."/>
            <person name="Dudchenko O."/>
            <person name="Sargent D.J."/>
            <person name="Mead D."/>
            <person name="Buti M."/>
            <person name="Cavallini A."/>
            <person name="Hytonen T."/>
            <person name="Andres J."/>
            <person name="Pham M."/>
            <person name="Weisz D."/>
            <person name="Mascagni F."/>
            <person name="Usai G."/>
            <person name="Natali L."/>
            <person name="Bassil N."/>
            <person name="Fernandez G.E."/>
            <person name="Lomsadze A."/>
            <person name="Armour M."/>
            <person name="Olukolu B."/>
            <person name="Poorten T."/>
            <person name="Britton C."/>
            <person name="Davik J."/>
            <person name="Ashrafi H."/>
            <person name="Aiden E.L."/>
            <person name="Borodovsky M."/>
            <person name="Worthington M."/>
        </authorList>
    </citation>
    <scope>NUCLEOTIDE SEQUENCE [LARGE SCALE GENOMIC DNA]</scope>
    <source>
        <strain evidence="11">PI 553951</strain>
    </source>
</reference>
<dbReference type="EMBL" id="JBEDUW010000006">
    <property type="protein sequence ID" value="KAK9925478.1"/>
    <property type="molecule type" value="Genomic_DNA"/>
</dbReference>
<evidence type="ECO:0000259" key="10">
    <source>
        <dbReference type="Pfam" id="PF04825"/>
    </source>
</evidence>
<feature type="region of interest" description="Disordered" evidence="8">
    <location>
        <begin position="567"/>
        <end position="611"/>
    </location>
</feature>
<keyword evidence="6" id="KW-0539">Nucleus</keyword>
<dbReference type="SUPFAM" id="SSF46785">
    <property type="entry name" value="Winged helix' DNA-binding domain"/>
    <property type="match status" value="1"/>
</dbReference>
<dbReference type="GO" id="GO:0007059">
    <property type="term" value="P:chromosome segregation"/>
    <property type="evidence" value="ECO:0007669"/>
    <property type="project" value="UniProtKB-KW"/>
</dbReference>
<dbReference type="InterPro" id="IPR036390">
    <property type="entry name" value="WH_DNA-bd_sf"/>
</dbReference>
<dbReference type="Gene3D" id="1.10.10.580">
    <property type="entry name" value="Structural maintenance of chromosome 1. Chain E"/>
    <property type="match status" value="1"/>
</dbReference>
<evidence type="ECO:0000256" key="1">
    <source>
        <dbReference type="ARBA" id="ARBA00004123"/>
    </source>
</evidence>
<dbReference type="GO" id="GO:0007062">
    <property type="term" value="P:sister chromatid cohesion"/>
    <property type="evidence" value="ECO:0007669"/>
    <property type="project" value="InterPro"/>
</dbReference>
<evidence type="ECO:0000313" key="12">
    <source>
        <dbReference type="Proteomes" id="UP001457282"/>
    </source>
</evidence>
<dbReference type="InterPro" id="IPR039781">
    <property type="entry name" value="Rad21/Rec8-like"/>
</dbReference>
<protein>
    <recommendedName>
        <fullName evidence="13">Sister chromatid cohesion 1 protein 2</fullName>
    </recommendedName>
</protein>
<dbReference type="GO" id="GO:0008278">
    <property type="term" value="C:cohesin complex"/>
    <property type="evidence" value="ECO:0007669"/>
    <property type="project" value="InterPro"/>
</dbReference>
<evidence type="ECO:0000256" key="5">
    <source>
        <dbReference type="ARBA" id="ARBA00022829"/>
    </source>
</evidence>
<organism evidence="11 12">
    <name type="scientific">Rubus argutus</name>
    <name type="common">Southern blackberry</name>
    <dbReference type="NCBI Taxonomy" id="59490"/>
    <lineage>
        <taxon>Eukaryota</taxon>
        <taxon>Viridiplantae</taxon>
        <taxon>Streptophyta</taxon>
        <taxon>Embryophyta</taxon>
        <taxon>Tracheophyta</taxon>
        <taxon>Spermatophyta</taxon>
        <taxon>Magnoliopsida</taxon>
        <taxon>eudicotyledons</taxon>
        <taxon>Gunneridae</taxon>
        <taxon>Pentapetalae</taxon>
        <taxon>rosids</taxon>
        <taxon>fabids</taxon>
        <taxon>Rosales</taxon>
        <taxon>Rosaceae</taxon>
        <taxon>Rosoideae</taxon>
        <taxon>Rosoideae incertae sedis</taxon>
        <taxon>Rubus</taxon>
    </lineage>
</organism>
<accession>A0AAW1WLK8</accession>
<comment type="caution">
    <text evidence="11">The sequence shown here is derived from an EMBL/GenBank/DDBJ whole genome shotgun (WGS) entry which is preliminary data.</text>
</comment>
<keyword evidence="3" id="KW-0132">Cell division</keyword>
<evidence type="ECO:0000256" key="7">
    <source>
        <dbReference type="ARBA" id="ARBA00064543"/>
    </source>
</evidence>
<dbReference type="Pfam" id="PF04825">
    <property type="entry name" value="Rad21_Rec8_N"/>
    <property type="match status" value="1"/>
</dbReference>
<dbReference type="Pfam" id="PF04824">
    <property type="entry name" value="Rad21_Rec8"/>
    <property type="match status" value="1"/>
</dbReference>
<comment type="similarity">
    <text evidence="2">Belongs to the rad21 family.</text>
</comment>
<evidence type="ECO:0000259" key="9">
    <source>
        <dbReference type="Pfam" id="PF04824"/>
    </source>
</evidence>
<evidence type="ECO:0000256" key="4">
    <source>
        <dbReference type="ARBA" id="ARBA00022776"/>
    </source>
</evidence>
<keyword evidence="4" id="KW-0131">Cell cycle</keyword>
<comment type="subcellular location">
    <subcellularLocation>
        <location evidence="1">Nucleus</location>
    </subcellularLocation>
</comment>
<dbReference type="PANTHER" id="PTHR12585">
    <property type="entry name" value="SCC1 / RAD21 FAMILY MEMBER"/>
    <property type="match status" value="1"/>
</dbReference>
<comment type="subunit">
    <text evidence="7">Component of the cohesin complex.</text>
</comment>
<keyword evidence="12" id="KW-1185">Reference proteome</keyword>
<feature type="compositionally biased region" description="Basic and acidic residues" evidence="8">
    <location>
        <begin position="589"/>
        <end position="599"/>
    </location>
</feature>
<evidence type="ECO:0000256" key="6">
    <source>
        <dbReference type="ARBA" id="ARBA00023242"/>
    </source>
</evidence>
<evidence type="ECO:0000256" key="8">
    <source>
        <dbReference type="SAM" id="MobiDB-lite"/>
    </source>
</evidence>
<dbReference type="GO" id="GO:1990414">
    <property type="term" value="P:replication-born double-strand break repair via sister chromatid exchange"/>
    <property type="evidence" value="ECO:0007669"/>
    <property type="project" value="TreeGrafter"/>
</dbReference>
<feature type="domain" description="Rad21/Rec8-like protein N-terminal" evidence="10">
    <location>
        <begin position="1"/>
        <end position="96"/>
    </location>
</feature>
<name>A0AAW1WLK8_RUBAR</name>
<feature type="compositionally biased region" description="Basic and acidic residues" evidence="8">
    <location>
        <begin position="381"/>
        <end position="393"/>
    </location>
</feature>
<keyword evidence="4" id="KW-0498">Mitosis</keyword>
<dbReference type="InterPro" id="IPR006909">
    <property type="entry name" value="Rad21/Rec8_C_eu"/>
</dbReference>
<evidence type="ECO:0000256" key="2">
    <source>
        <dbReference type="ARBA" id="ARBA00009870"/>
    </source>
</evidence>
<dbReference type="AlphaFoldDB" id="A0AAW1WLK8"/>
<dbReference type="InterPro" id="IPR006910">
    <property type="entry name" value="Rad21_Rec8_N"/>
</dbReference>
<dbReference type="GO" id="GO:0005634">
    <property type="term" value="C:nucleus"/>
    <property type="evidence" value="ECO:0007669"/>
    <property type="project" value="UniProtKB-SubCell"/>
</dbReference>
<dbReference type="FunFam" id="1.10.10.580:FF:000002">
    <property type="entry name" value="Sister chromatid cohesion 1 protein 4"/>
    <property type="match status" value="1"/>
</dbReference>
<proteinExistence type="inferred from homology"/>
<dbReference type="CDD" id="cd21793">
    <property type="entry name" value="Rad21_Rec8_M_AtSYN1-like"/>
    <property type="match status" value="1"/>
</dbReference>
<dbReference type="InterPro" id="IPR023093">
    <property type="entry name" value="ScpA-like_C"/>
</dbReference>
<dbReference type="PANTHER" id="PTHR12585:SF73">
    <property type="entry name" value="SISTER CHROMATID COHESION 1 PROTEIN 2"/>
    <property type="match status" value="1"/>
</dbReference>
<dbReference type="Proteomes" id="UP001457282">
    <property type="component" value="Unassembled WGS sequence"/>
</dbReference>
<feature type="compositionally biased region" description="Polar residues" evidence="8">
    <location>
        <begin position="567"/>
        <end position="579"/>
    </location>
</feature>
<dbReference type="GO" id="GO:0051301">
    <property type="term" value="P:cell division"/>
    <property type="evidence" value="ECO:0007669"/>
    <property type="project" value="UniProtKB-KW"/>
</dbReference>
<sequence length="742" mass="83663">MFYSQCLLSRKGRLGSIWVAAYCFKKLKKAQVTETDIPASIDKILKDDWDAIAYRVLAYLLLGVVRIYSKKVEYLFDDCHEVLTEINKFVVSTKKKGDADMLRAPYDSVTLPDRFELDAFDLGILEDVSGGNVVSYEAITLKDCAKGTAGQFPSDMYDFEEFGACHSIFSANYIPVRDALSSDRMDLDMELRTSSTGANSEVNMENLQEGRFSHEETNGEQIKAPDIALSEDGTHGEARQEKLPDLRLSEEKGLNLETFCGIEEPPNQVEPFGEDHESDEANGEQIKASGIVLSVDENQIEAGLEPSCHVTTSGQDHHIDREEIIVQPENQMCPLTREDHNLSNFEADKGNLKIFTSSQEEDMDLDKSCGFKKPQKPVRSYGEENHKDGEPTKLQDMISPDNMNHQIIAEKESEALGVTTPKLRRVICTPAIKKAAQVSRKRKRRCTLDEMIVLPNAVIKQSINDASDLVSKRRKVPQTPLAAWKTCQIRNISRDFLEPLIPSVSEELRSLFRKSIIESTETAKPPSTGRPERVEMAPGPPVLEQIEIEPGTPVFEQIEIAPGTPVLHSTSMKSFNSPKSPEAPNTDIVRPEPSGRIEEEPSMGNEQAYPSESLEVPSLDRDQEHYFNLLNEEPTLCEEVNPELDGWSKRTRVIARYLHRQFTNCKNRGEEEVNLLQVSEGKTKKESAKLFYETLVLKTNGYVDVKQEEAYGDILLRKLHKWDQTWGDDMANRDTFEPMGHN</sequence>
<dbReference type="GO" id="GO:0003682">
    <property type="term" value="F:chromatin binding"/>
    <property type="evidence" value="ECO:0007669"/>
    <property type="project" value="TreeGrafter"/>
</dbReference>